<accession>A0ACC3ZJG3</accession>
<dbReference type="EMBL" id="VUJX02000001">
    <property type="protein sequence ID" value="KAL0944256.1"/>
    <property type="molecule type" value="Genomic_DNA"/>
</dbReference>
<proteinExistence type="predicted"/>
<protein>
    <submittedName>
        <fullName evidence="1">Uncharacterized protein</fullName>
    </submittedName>
</protein>
<organism evidence="1 2">
    <name type="scientific">Colletotrichum truncatum</name>
    <name type="common">Anthracnose fungus</name>
    <name type="synonym">Colletotrichum capsici</name>
    <dbReference type="NCBI Taxonomy" id="5467"/>
    <lineage>
        <taxon>Eukaryota</taxon>
        <taxon>Fungi</taxon>
        <taxon>Dikarya</taxon>
        <taxon>Ascomycota</taxon>
        <taxon>Pezizomycotina</taxon>
        <taxon>Sordariomycetes</taxon>
        <taxon>Hypocreomycetidae</taxon>
        <taxon>Glomerellales</taxon>
        <taxon>Glomerellaceae</taxon>
        <taxon>Colletotrichum</taxon>
        <taxon>Colletotrichum truncatum species complex</taxon>
    </lineage>
</organism>
<reference evidence="1 2" key="1">
    <citation type="journal article" date="2020" name="Phytopathology">
        <title>Genome Sequence Resources of Colletotrichum truncatum, C. plurivorum, C. musicola, and C. sojae: Four Species Pathogenic to Soybean (Glycine max).</title>
        <authorList>
            <person name="Rogerio F."/>
            <person name="Boufleur T.R."/>
            <person name="Ciampi-Guillardi M."/>
            <person name="Sukno S.A."/>
            <person name="Thon M.R."/>
            <person name="Massola Junior N.S."/>
            <person name="Baroncelli R."/>
        </authorList>
    </citation>
    <scope>NUCLEOTIDE SEQUENCE [LARGE SCALE GENOMIC DNA]</scope>
    <source>
        <strain evidence="1 2">CMES1059</strain>
    </source>
</reference>
<gene>
    <name evidence="1" type="ORF">CTRU02_202143</name>
</gene>
<evidence type="ECO:0000313" key="2">
    <source>
        <dbReference type="Proteomes" id="UP000805649"/>
    </source>
</evidence>
<sequence>MASDLPVELVELIFSNSSSSIETIKTLRLTCRAYANLGFPYLFKPCFTYLYWRGGDDARRLESWSRHARLRRLLRLLTINLSQMDEYTGRHSSFFQYWAMMPEDRDAVLRAGWGEYYDKEAGRKAAGSTFERDGVGLPAAMGMFEALENVRVVFNECPYENDVLRRAFSDPSSRRFEPAQAKETFELLTRMLAECVHLKRLDIDRFPMTMRPSVDIENLWGAFASSTGRRLEEIKLALDFSGLEGGELPGQTYSGWGESVGALLMDCWSVKKLAISKHYYTPLKARRRKTSRLNHLLLRDNPFQLTDLKLEGFAATGEELLSFVTRQVPTLRRLRLGGRGVANPREKSRGGIWLEEGTWFAFFSGLKEALREEKGVLERVHLEGDFGQADETEFEIDDHIQTVFETYDFYPTNNDEWEAVERPKWLSGSVAETALDGVVFEQYVLGDTMPYPGFFL</sequence>
<keyword evidence="2" id="KW-1185">Reference proteome</keyword>
<evidence type="ECO:0000313" key="1">
    <source>
        <dbReference type="EMBL" id="KAL0944256.1"/>
    </source>
</evidence>
<comment type="caution">
    <text evidence="1">The sequence shown here is derived from an EMBL/GenBank/DDBJ whole genome shotgun (WGS) entry which is preliminary data.</text>
</comment>
<name>A0ACC3ZJG3_COLTU</name>
<dbReference type="Proteomes" id="UP000805649">
    <property type="component" value="Unassembled WGS sequence"/>
</dbReference>